<dbReference type="EMBL" id="FOXA01000021">
    <property type="protein sequence ID" value="SFP94947.1"/>
    <property type="molecule type" value="Genomic_DNA"/>
</dbReference>
<dbReference type="OrthoDB" id="9800877at2"/>
<organism evidence="2 4">
    <name type="scientific">Tranquillimonas alkanivorans</name>
    <dbReference type="NCBI Taxonomy" id="441119"/>
    <lineage>
        <taxon>Bacteria</taxon>
        <taxon>Pseudomonadati</taxon>
        <taxon>Pseudomonadota</taxon>
        <taxon>Alphaproteobacteria</taxon>
        <taxon>Rhodobacterales</taxon>
        <taxon>Roseobacteraceae</taxon>
        <taxon>Tranquillimonas</taxon>
    </lineage>
</organism>
<dbReference type="InterPro" id="IPR036388">
    <property type="entry name" value="WH-like_DNA-bd_sf"/>
</dbReference>
<gene>
    <name evidence="2" type="ORF">SAMN04488047_1191</name>
    <name evidence="3" type="ORF">SAMN04488047_1211</name>
</gene>
<dbReference type="GO" id="GO:0043565">
    <property type="term" value="F:sequence-specific DNA binding"/>
    <property type="evidence" value="ECO:0007669"/>
    <property type="project" value="InterPro"/>
</dbReference>
<dbReference type="InterPro" id="IPR002514">
    <property type="entry name" value="Transposase_8"/>
</dbReference>
<dbReference type="PANTHER" id="PTHR37936">
    <property type="entry name" value="TRANSPOSASE INSC FOR INSERTION ELEMENT IS2A-RELATED"/>
    <property type="match status" value="1"/>
</dbReference>
<feature type="non-terminal residue" evidence="2">
    <location>
        <position position="71"/>
    </location>
</feature>
<accession>A0A1I5UAQ4</accession>
<dbReference type="AlphaFoldDB" id="A0A1I5UAQ4"/>
<dbReference type="GO" id="GO:0006313">
    <property type="term" value="P:DNA transposition"/>
    <property type="evidence" value="ECO:0007669"/>
    <property type="project" value="InterPro"/>
</dbReference>
<dbReference type="Gene3D" id="1.10.10.10">
    <property type="entry name" value="Winged helix-like DNA-binding domain superfamily/Winged helix DNA-binding domain"/>
    <property type="match status" value="1"/>
</dbReference>
<dbReference type="SUPFAM" id="SSF48295">
    <property type="entry name" value="TrpR-like"/>
    <property type="match status" value="1"/>
</dbReference>
<protein>
    <submittedName>
        <fullName evidence="2">Transposase</fullName>
    </submittedName>
</protein>
<dbReference type="EMBL" id="FOXA01000019">
    <property type="protein sequence ID" value="SFP92340.1"/>
    <property type="molecule type" value="Genomic_DNA"/>
</dbReference>
<reference evidence="2 4" key="1">
    <citation type="submission" date="2016-10" db="EMBL/GenBank/DDBJ databases">
        <authorList>
            <person name="de Groot N.N."/>
        </authorList>
    </citation>
    <scope>NUCLEOTIDE SEQUENCE [LARGE SCALE GENOMIC DNA]</scope>
    <source>
        <strain evidence="2 4">DSM 19547</strain>
    </source>
</reference>
<dbReference type="STRING" id="441119.SAMN04488047_1191"/>
<dbReference type="GO" id="GO:0004803">
    <property type="term" value="F:transposase activity"/>
    <property type="evidence" value="ECO:0007669"/>
    <property type="project" value="InterPro"/>
</dbReference>
<dbReference type="Pfam" id="PF01527">
    <property type="entry name" value="HTH_Tnp_1"/>
    <property type="match status" value="1"/>
</dbReference>
<name>A0A1I5UAQ4_9RHOB</name>
<sequence length="71" mass="8080">MRGEILGVERRRRWSDEEKLAILQSVGIGGATVSQVARLHDLKRQQIYAWRSELKQKGLLPRDAGPVFLPV</sequence>
<dbReference type="Proteomes" id="UP000199356">
    <property type="component" value="Unassembled WGS sequence"/>
</dbReference>
<evidence type="ECO:0000313" key="3">
    <source>
        <dbReference type="EMBL" id="SFP94947.1"/>
    </source>
</evidence>
<keyword evidence="4" id="KW-1185">Reference proteome</keyword>
<evidence type="ECO:0000313" key="4">
    <source>
        <dbReference type="Proteomes" id="UP000199356"/>
    </source>
</evidence>
<evidence type="ECO:0000313" key="2">
    <source>
        <dbReference type="EMBL" id="SFP92340.1"/>
    </source>
</evidence>
<evidence type="ECO:0000256" key="1">
    <source>
        <dbReference type="ARBA" id="ARBA00009964"/>
    </source>
</evidence>
<comment type="similarity">
    <text evidence="1">Belongs to the transposase 8 family.</text>
</comment>
<dbReference type="InterPro" id="IPR010921">
    <property type="entry name" value="Trp_repressor/repl_initiator"/>
</dbReference>
<proteinExistence type="inferred from homology"/>
<dbReference type="PANTHER" id="PTHR37936:SF3">
    <property type="entry name" value="TRANSPOSASE INSC FOR INSERTION ELEMENT IS2A-RELATED"/>
    <property type="match status" value="1"/>
</dbReference>